<evidence type="ECO:0000256" key="2">
    <source>
        <dbReference type="ARBA" id="ARBA00023163"/>
    </source>
</evidence>
<evidence type="ECO:0000313" key="5">
    <source>
        <dbReference type="Proteomes" id="UP000542742"/>
    </source>
</evidence>
<gene>
    <name evidence="4" type="ORF">BKA14_003949</name>
</gene>
<protein>
    <submittedName>
        <fullName evidence="4">GAF domain-containing protein</fullName>
    </submittedName>
</protein>
<evidence type="ECO:0000313" key="4">
    <source>
        <dbReference type="EMBL" id="MBB4693801.1"/>
    </source>
</evidence>
<evidence type="ECO:0000259" key="3">
    <source>
        <dbReference type="PROSITE" id="PS50921"/>
    </source>
</evidence>
<keyword evidence="2" id="KW-0804">Transcription</keyword>
<proteinExistence type="predicted"/>
<dbReference type="GO" id="GO:0003723">
    <property type="term" value="F:RNA binding"/>
    <property type="evidence" value="ECO:0007669"/>
    <property type="project" value="InterPro"/>
</dbReference>
<dbReference type="RefSeq" id="WP_184952379.1">
    <property type="nucleotide sequence ID" value="NZ_BOMC01000053.1"/>
</dbReference>
<dbReference type="Proteomes" id="UP000542742">
    <property type="component" value="Unassembled WGS sequence"/>
</dbReference>
<dbReference type="InterPro" id="IPR011006">
    <property type="entry name" value="CheY-like_superfamily"/>
</dbReference>
<dbReference type="SMART" id="SM01012">
    <property type="entry name" value="ANTAR"/>
    <property type="match status" value="1"/>
</dbReference>
<dbReference type="AlphaFoldDB" id="A0A7W7CVL1"/>
<keyword evidence="1" id="KW-0805">Transcription regulation</keyword>
<dbReference type="EMBL" id="JACHMF010000001">
    <property type="protein sequence ID" value="MBB4693801.1"/>
    <property type="molecule type" value="Genomic_DNA"/>
</dbReference>
<dbReference type="SUPFAM" id="SSF52172">
    <property type="entry name" value="CheY-like"/>
    <property type="match status" value="1"/>
</dbReference>
<dbReference type="SUPFAM" id="SSF55781">
    <property type="entry name" value="GAF domain-like"/>
    <property type="match status" value="1"/>
</dbReference>
<dbReference type="Gene3D" id="1.10.10.10">
    <property type="entry name" value="Winged helix-like DNA-binding domain superfamily/Winged helix DNA-binding domain"/>
    <property type="match status" value="1"/>
</dbReference>
<reference evidence="4 5" key="1">
    <citation type="submission" date="2020-08" db="EMBL/GenBank/DDBJ databases">
        <title>Sequencing the genomes of 1000 actinobacteria strains.</title>
        <authorList>
            <person name="Klenk H.-P."/>
        </authorList>
    </citation>
    <scope>NUCLEOTIDE SEQUENCE [LARGE SCALE GENOMIC DNA]</scope>
    <source>
        <strain evidence="4 5">DSM 45518</strain>
    </source>
</reference>
<name>A0A7W7CVL1_9ACTN</name>
<comment type="caution">
    <text evidence="4">The sequence shown here is derived from an EMBL/GenBank/DDBJ whole genome shotgun (WGS) entry which is preliminary data.</text>
</comment>
<accession>A0A7W7CVL1</accession>
<sequence length="187" mass="19445">MTHDPNAVAALGRIRLAETTLAGFLDRVAALACEAVPGAEAIAITLEGDSGPYLAASLGEPSESATVLALKLPVSAEQTGVLTIFGRPARRFSDEDTVRAEAFADHAAVAVANAHLFYSAVLLASQLQAAMGSRAVIEQAKGVIMAQRRCTADEAFAYLTKASQDANRKVRDVAAALVTDLGRHTVG</sequence>
<dbReference type="InterPro" id="IPR036388">
    <property type="entry name" value="WH-like_DNA-bd_sf"/>
</dbReference>
<dbReference type="PROSITE" id="PS50921">
    <property type="entry name" value="ANTAR"/>
    <property type="match status" value="1"/>
</dbReference>
<dbReference type="InterPro" id="IPR029016">
    <property type="entry name" value="GAF-like_dom_sf"/>
</dbReference>
<organism evidence="4 5">
    <name type="scientific">Paractinoplanes abujensis</name>
    <dbReference type="NCBI Taxonomy" id="882441"/>
    <lineage>
        <taxon>Bacteria</taxon>
        <taxon>Bacillati</taxon>
        <taxon>Actinomycetota</taxon>
        <taxon>Actinomycetes</taxon>
        <taxon>Micromonosporales</taxon>
        <taxon>Micromonosporaceae</taxon>
        <taxon>Paractinoplanes</taxon>
    </lineage>
</organism>
<keyword evidence="5" id="KW-1185">Reference proteome</keyword>
<dbReference type="Pfam" id="PF03861">
    <property type="entry name" value="ANTAR"/>
    <property type="match status" value="1"/>
</dbReference>
<evidence type="ECO:0000256" key="1">
    <source>
        <dbReference type="ARBA" id="ARBA00023015"/>
    </source>
</evidence>
<feature type="domain" description="ANTAR" evidence="3">
    <location>
        <begin position="117"/>
        <end position="178"/>
    </location>
</feature>
<dbReference type="Gene3D" id="3.30.450.40">
    <property type="match status" value="1"/>
</dbReference>
<dbReference type="InterPro" id="IPR005561">
    <property type="entry name" value="ANTAR"/>
</dbReference>